<dbReference type="InterPro" id="IPR025714">
    <property type="entry name" value="Methyltranfer_dom"/>
</dbReference>
<dbReference type="InterPro" id="IPR029063">
    <property type="entry name" value="SAM-dependent_MTases_sf"/>
</dbReference>
<dbReference type="CDD" id="cd02440">
    <property type="entry name" value="AdoMet_MTases"/>
    <property type="match status" value="1"/>
</dbReference>
<reference evidence="2 3" key="1">
    <citation type="submission" date="2019-12" db="EMBL/GenBank/DDBJ databases">
        <title>Roseobacter cerasinus sp. nov., isolated from seawater around aquaculture.</title>
        <authorList>
            <person name="Muramatsu S."/>
            <person name="Takabe Y."/>
            <person name="Mori K."/>
            <person name="Takaichi S."/>
            <person name="Hanada S."/>
        </authorList>
    </citation>
    <scope>NUCLEOTIDE SEQUENCE [LARGE SCALE GENOMIC DNA]</scope>
    <source>
        <strain evidence="2 3">AI77</strain>
    </source>
</reference>
<dbReference type="PANTHER" id="PTHR43861:SF1">
    <property type="entry name" value="TRANS-ACONITATE 2-METHYLTRANSFERASE"/>
    <property type="match status" value="1"/>
</dbReference>
<keyword evidence="3" id="KW-1185">Reference proteome</keyword>
<dbReference type="SUPFAM" id="SSF53335">
    <property type="entry name" value="S-adenosyl-L-methionine-dependent methyltransferases"/>
    <property type="match status" value="1"/>
</dbReference>
<feature type="domain" description="Methyltransferase" evidence="1">
    <location>
        <begin position="112"/>
        <end position="221"/>
    </location>
</feature>
<evidence type="ECO:0000313" key="3">
    <source>
        <dbReference type="Proteomes" id="UP000436522"/>
    </source>
</evidence>
<evidence type="ECO:0000313" key="2">
    <source>
        <dbReference type="EMBL" id="GFE48901.1"/>
    </source>
</evidence>
<evidence type="ECO:0000259" key="1">
    <source>
        <dbReference type="Pfam" id="PF13847"/>
    </source>
</evidence>
<dbReference type="PANTHER" id="PTHR43861">
    <property type="entry name" value="TRANS-ACONITATE 2-METHYLTRANSFERASE-RELATED"/>
    <property type="match status" value="1"/>
</dbReference>
<name>A0A640VP98_9RHOB</name>
<protein>
    <recommendedName>
        <fullName evidence="1">Methyltransferase domain-containing protein</fullName>
    </recommendedName>
</protein>
<dbReference type="Pfam" id="PF13847">
    <property type="entry name" value="Methyltransf_31"/>
    <property type="match status" value="1"/>
</dbReference>
<organism evidence="2 3">
    <name type="scientific">Roseobacter cerasinus</name>
    <dbReference type="NCBI Taxonomy" id="2602289"/>
    <lineage>
        <taxon>Bacteria</taxon>
        <taxon>Pseudomonadati</taxon>
        <taxon>Pseudomonadota</taxon>
        <taxon>Alphaproteobacteria</taxon>
        <taxon>Rhodobacterales</taxon>
        <taxon>Roseobacteraceae</taxon>
        <taxon>Roseobacter</taxon>
    </lineage>
</organism>
<gene>
    <name evidence="2" type="ORF">So717_06540</name>
</gene>
<sequence>MSAPGGIMAEGVLVQAMHLYSALVMKPYEQGRNAGLIERTTLGTLPQPLDRNGLGPHFSKKYPKPVLLGRATENDALVSEFDRMGEIYDAYVRPFSTPIMNAAVEELSAWIKPDFRLLDAGCGAGRELCRLSQMVPDGEAVGIDLAAGMVNAAYASARAKAFDHTAFFQSDVGDLPEVFTGQFDLVYSCLAHHHYPDPPAATREIFRALRPGGYYTVIDAGPEWFVKRSSGLALWADPGWIGFHTPEQFMALFEAAGFETTGWIDLVPGFGIACAQKPL</sequence>
<dbReference type="RefSeq" id="WP_159974750.1">
    <property type="nucleotide sequence ID" value="NZ_BLIV01000001.1"/>
</dbReference>
<proteinExistence type="predicted"/>
<dbReference type="EMBL" id="BLIV01000001">
    <property type="protein sequence ID" value="GFE48901.1"/>
    <property type="molecule type" value="Genomic_DNA"/>
</dbReference>
<dbReference type="Gene3D" id="3.40.50.150">
    <property type="entry name" value="Vaccinia Virus protein VP39"/>
    <property type="match status" value="1"/>
</dbReference>
<comment type="caution">
    <text evidence="2">The sequence shown here is derived from an EMBL/GenBank/DDBJ whole genome shotgun (WGS) entry which is preliminary data.</text>
</comment>
<dbReference type="AlphaFoldDB" id="A0A640VP98"/>
<dbReference type="OrthoDB" id="9765084at2"/>
<accession>A0A640VP98</accession>
<dbReference type="Proteomes" id="UP000436522">
    <property type="component" value="Unassembled WGS sequence"/>
</dbReference>